<protein>
    <submittedName>
        <fullName evidence="1">Uncharacterized protein</fullName>
    </submittedName>
</protein>
<reference evidence="1" key="1">
    <citation type="submission" date="2018-06" db="EMBL/GenBank/DDBJ databases">
        <authorList>
            <person name="Zhirakovskaya E."/>
        </authorList>
    </citation>
    <scope>NUCLEOTIDE SEQUENCE</scope>
</reference>
<accession>A0A3B0RV68</accession>
<organism evidence="1">
    <name type="scientific">hydrothermal vent metagenome</name>
    <dbReference type="NCBI Taxonomy" id="652676"/>
    <lineage>
        <taxon>unclassified sequences</taxon>
        <taxon>metagenomes</taxon>
        <taxon>ecological metagenomes</taxon>
    </lineage>
</organism>
<evidence type="ECO:0000313" key="1">
    <source>
        <dbReference type="EMBL" id="VAV95869.1"/>
    </source>
</evidence>
<dbReference type="AlphaFoldDB" id="A0A3B0RV68"/>
<feature type="non-terminal residue" evidence="1">
    <location>
        <position position="30"/>
    </location>
</feature>
<gene>
    <name evidence="1" type="ORF">MNBD_ACTINO01-2618</name>
</gene>
<proteinExistence type="predicted"/>
<sequence length="30" mass="3115">MTSIDIGRVRADTPGCENVIHFGNAGSSLP</sequence>
<name>A0A3B0RV68_9ZZZZ</name>
<dbReference type="EMBL" id="UOEI01000160">
    <property type="protein sequence ID" value="VAV95869.1"/>
    <property type="molecule type" value="Genomic_DNA"/>
</dbReference>